<comment type="similarity">
    <text evidence="3">In the N-terminal section; belongs to the PMEI family.</text>
</comment>
<evidence type="ECO:0000256" key="17">
    <source>
        <dbReference type="RuleBase" id="RU000589"/>
    </source>
</evidence>
<dbReference type="Gene3D" id="2.160.20.10">
    <property type="entry name" value="Single-stranded right-handed beta-helix, Pectin lyase-like"/>
    <property type="match status" value="1"/>
</dbReference>
<evidence type="ECO:0000256" key="1">
    <source>
        <dbReference type="ARBA" id="ARBA00004191"/>
    </source>
</evidence>
<dbReference type="GO" id="GO:0030599">
    <property type="term" value="F:pectinesterase activity"/>
    <property type="evidence" value="ECO:0007669"/>
    <property type="project" value="UniProtKB-UniRule"/>
</dbReference>
<evidence type="ECO:0000256" key="14">
    <source>
        <dbReference type="ARBA" id="ARBA00047928"/>
    </source>
</evidence>
<comment type="pathway">
    <text evidence="2 17">Glycan metabolism; pectin degradation; 2-dehydro-3-deoxy-D-gluconate from pectin: step 1/5.</text>
</comment>
<comment type="subcellular location">
    <subcellularLocation>
        <location evidence="1">Secreted</location>
        <location evidence="1">Cell wall</location>
    </subcellularLocation>
</comment>
<dbReference type="InterPro" id="IPR011050">
    <property type="entry name" value="Pectin_lyase_fold/virulence"/>
</dbReference>
<feature type="signal peptide" evidence="17">
    <location>
        <begin position="1"/>
        <end position="24"/>
    </location>
</feature>
<dbReference type="InterPro" id="IPR033131">
    <property type="entry name" value="Pectinesterase_Asp_AS"/>
</dbReference>
<dbReference type="GO" id="GO:0042545">
    <property type="term" value="P:cell wall modification"/>
    <property type="evidence" value="ECO:0007669"/>
    <property type="project" value="UniProtKB-UniRule"/>
</dbReference>
<evidence type="ECO:0000256" key="7">
    <source>
        <dbReference type="ARBA" id="ARBA00022525"/>
    </source>
</evidence>
<keyword evidence="20" id="KW-1185">Reference proteome</keyword>
<proteinExistence type="inferred from homology"/>
<dbReference type="Proteomes" id="UP001163823">
    <property type="component" value="Chromosome 3"/>
</dbReference>
<dbReference type="AlphaFoldDB" id="A0AAD7QA76"/>
<dbReference type="InterPro" id="IPR035513">
    <property type="entry name" value="Invertase/methylesterase_inhib"/>
</dbReference>
<dbReference type="GO" id="GO:0045490">
    <property type="term" value="P:pectin catabolic process"/>
    <property type="evidence" value="ECO:0007669"/>
    <property type="project" value="UniProtKB-UniRule"/>
</dbReference>
<dbReference type="PANTHER" id="PTHR31707">
    <property type="entry name" value="PECTINESTERASE"/>
    <property type="match status" value="1"/>
</dbReference>
<dbReference type="FunFam" id="1.20.140.40:FF:000004">
    <property type="entry name" value="Pectinesterase"/>
    <property type="match status" value="1"/>
</dbReference>
<name>A0AAD7QA76_QUISA</name>
<keyword evidence="9 17" id="KW-0378">Hydrolase</keyword>
<dbReference type="EC" id="3.1.1.11" evidence="5 17"/>
<feature type="domain" description="Pectinesterase inhibitor" evidence="18">
    <location>
        <begin position="30"/>
        <end position="183"/>
    </location>
</feature>
<comment type="function">
    <text evidence="15">Acts in the modification of cell walls via demethylesterification of cell wall pectin.</text>
</comment>
<evidence type="ECO:0000256" key="8">
    <source>
        <dbReference type="ARBA" id="ARBA00022729"/>
    </source>
</evidence>
<evidence type="ECO:0000256" key="6">
    <source>
        <dbReference type="ARBA" id="ARBA00022512"/>
    </source>
</evidence>
<evidence type="ECO:0000256" key="12">
    <source>
        <dbReference type="ARBA" id="ARBA00023180"/>
    </source>
</evidence>
<evidence type="ECO:0000259" key="18">
    <source>
        <dbReference type="SMART" id="SM00856"/>
    </source>
</evidence>
<dbReference type="EMBL" id="JARAOO010000003">
    <property type="protein sequence ID" value="KAJ7977597.1"/>
    <property type="molecule type" value="Genomic_DNA"/>
</dbReference>
<reference evidence="19" key="1">
    <citation type="journal article" date="2023" name="Science">
        <title>Elucidation of the pathway for biosynthesis of saponin adjuvants from the soapbark tree.</title>
        <authorList>
            <person name="Reed J."/>
            <person name="Orme A."/>
            <person name="El-Demerdash A."/>
            <person name="Owen C."/>
            <person name="Martin L.B.B."/>
            <person name="Misra R.C."/>
            <person name="Kikuchi S."/>
            <person name="Rejzek M."/>
            <person name="Martin A.C."/>
            <person name="Harkess A."/>
            <person name="Leebens-Mack J."/>
            <person name="Louveau T."/>
            <person name="Stephenson M.J."/>
            <person name="Osbourn A."/>
        </authorList>
    </citation>
    <scope>NUCLEOTIDE SEQUENCE</scope>
    <source>
        <strain evidence="19">S10</strain>
    </source>
</reference>
<dbReference type="InterPro" id="IPR006501">
    <property type="entry name" value="Pectinesterase_inhib_dom"/>
</dbReference>
<dbReference type="SMART" id="SM00856">
    <property type="entry name" value="PMEI"/>
    <property type="match status" value="1"/>
</dbReference>
<protein>
    <recommendedName>
        <fullName evidence="5 17">Pectinesterase</fullName>
        <ecNumber evidence="5 17">3.1.1.11</ecNumber>
    </recommendedName>
</protein>
<feature type="active site" evidence="16">
    <location>
        <position position="401"/>
    </location>
</feature>
<dbReference type="KEGG" id="qsa:O6P43_007196"/>
<evidence type="ECO:0000313" key="20">
    <source>
        <dbReference type="Proteomes" id="UP001163823"/>
    </source>
</evidence>
<dbReference type="Pfam" id="PF01095">
    <property type="entry name" value="Pectinesterase"/>
    <property type="match status" value="1"/>
</dbReference>
<dbReference type="SUPFAM" id="SSF101148">
    <property type="entry name" value="Plant invertase/pectin methylesterase inhibitor"/>
    <property type="match status" value="1"/>
</dbReference>
<comment type="similarity">
    <text evidence="4">In the C-terminal section; belongs to the pectinesterase family.</text>
</comment>
<dbReference type="FunFam" id="2.160.20.10:FF:000001">
    <property type="entry name" value="Pectinesterase"/>
    <property type="match status" value="1"/>
</dbReference>
<evidence type="ECO:0000256" key="4">
    <source>
        <dbReference type="ARBA" id="ARBA00007786"/>
    </source>
</evidence>
<keyword evidence="10 17" id="KW-0063">Aspartyl esterase</keyword>
<evidence type="ECO:0000313" key="19">
    <source>
        <dbReference type="EMBL" id="KAJ7977597.1"/>
    </source>
</evidence>
<evidence type="ECO:0000256" key="10">
    <source>
        <dbReference type="ARBA" id="ARBA00023085"/>
    </source>
</evidence>
<dbReference type="CDD" id="cd15798">
    <property type="entry name" value="PMEI-like_3"/>
    <property type="match status" value="1"/>
</dbReference>
<dbReference type="GO" id="GO:0004857">
    <property type="term" value="F:enzyme inhibitor activity"/>
    <property type="evidence" value="ECO:0007669"/>
    <property type="project" value="InterPro"/>
</dbReference>
<dbReference type="Pfam" id="PF04043">
    <property type="entry name" value="PMEI"/>
    <property type="match status" value="1"/>
</dbReference>
<accession>A0AAD7QA76</accession>
<evidence type="ECO:0000256" key="11">
    <source>
        <dbReference type="ARBA" id="ARBA00023157"/>
    </source>
</evidence>
<keyword evidence="7" id="KW-0964">Secreted</keyword>
<dbReference type="PROSITE" id="PS00503">
    <property type="entry name" value="PECTINESTERASE_2"/>
    <property type="match status" value="1"/>
</dbReference>
<keyword evidence="11" id="KW-1015">Disulfide bond</keyword>
<dbReference type="InterPro" id="IPR000070">
    <property type="entry name" value="Pectinesterase_cat"/>
</dbReference>
<dbReference type="Gene3D" id="1.20.140.40">
    <property type="entry name" value="Invertase/pectin methylesterase inhibitor family protein"/>
    <property type="match status" value="1"/>
</dbReference>
<evidence type="ECO:0000256" key="5">
    <source>
        <dbReference type="ARBA" id="ARBA00013229"/>
    </source>
</evidence>
<comment type="caution">
    <text evidence="19">The sequence shown here is derived from an EMBL/GenBank/DDBJ whole genome shotgun (WGS) entry which is preliminary data.</text>
</comment>
<organism evidence="19 20">
    <name type="scientific">Quillaja saponaria</name>
    <name type="common">Soap bark tree</name>
    <dbReference type="NCBI Taxonomy" id="32244"/>
    <lineage>
        <taxon>Eukaryota</taxon>
        <taxon>Viridiplantae</taxon>
        <taxon>Streptophyta</taxon>
        <taxon>Embryophyta</taxon>
        <taxon>Tracheophyta</taxon>
        <taxon>Spermatophyta</taxon>
        <taxon>Magnoliopsida</taxon>
        <taxon>eudicotyledons</taxon>
        <taxon>Gunneridae</taxon>
        <taxon>Pentapetalae</taxon>
        <taxon>rosids</taxon>
        <taxon>fabids</taxon>
        <taxon>Fabales</taxon>
        <taxon>Quillajaceae</taxon>
        <taxon>Quillaja</taxon>
    </lineage>
</organism>
<dbReference type="SUPFAM" id="SSF51126">
    <property type="entry name" value="Pectin lyase-like"/>
    <property type="match status" value="1"/>
</dbReference>
<evidence type="ECO:0000256" key="16">
    <source>
        <dbReference type="PROSITE-ProRule" id="PRU10040"/>
    </source>
</evidence>
<keyword evidence="6" id="KW-0134">Cell wall</keyword>
<evidence type="ECO:0000256" key="2">
    <source>
        <dbReference type="ARBA" id="ARBA00005184"/>
    </source>
</evidence>
<evidence type="ECO:0000256" key="13">
    <source>
        <dbReference type="ARBA" id="ARBA00023316"/>
    </source>
</evidence>
<evidence type="ECO:0000256" key="3">
    <source>
        <dbReference type="ARBA" id="ARBA00006027"/>
    </source>
</evidence>
<keyword evidence="8 17" id="KW-0732">Signal</keyword>
<comment type="catalytic activity">
    <reaction evidence="14 17">
        <text>[(1-&gt;4)-alpha-D-galacturonosyl methyl ester](n) + n H2O = [(1-&gt;4)-alpha-D-galacturonosyl](n) + n methanol + n H(+)</text>
        <dbReference type="Rhea" id="RHEA:22380"/>
        <dbReference type="Rhea" id="RHEA-COMP:14570"/>
        <dbReference type="Rhea" id="RHEA-COMP:14573"/>
        <dbReference type="ChEBI" id="CHEBI:15377"/>
        <dbReference type="ChEBI" id="CHEBI:15378"/>
        <dbReference type="ChEBI" id="CHEBI:17790"/>
        <dbReference type="ChEBI" id="CHEBI:140522"/>
        <dbReference type="ChEBI" id="CHEBI:140523"/>
        <dbReference type="EC" id="3.1.1.11"/>
    </reaction>
</comment>
<gene>
    <name evidence="19" type="ORF">O6P43_007196</name>
</gene>
<keyword evidence="13" id="KW-0961">Cell wall biogenesis/degradation</keyword>
<dbReference type="InterPro" id="IPR012334">
    <property type="entry name" value="Pectin_lyas_fold"/>
</dbReference>
<evidence type="ECO:0000256" key="9">
    <source>
        <dbReference type="ARBA" id="ARBA00022801"/>
    </source>
</evidence>
<sequence>MAASKLLSIFFLLSFMNIVSLCIAANNFGGKAVPPETICASNPNPSYCKTVFPNQPATVYDFGLISFRKSLSQSRKFLNTIDSYLQQGSTLSQPTLGALQDCRFLAQLNFEYLTTSYNTVNSKNQTLPDSQADDCQTILSAVLTNQQTCLDGLQTTATDSRVKDELSLSLNDDTKLHSVSLDLFNKGWLPNRKIKTTWQVNGVHQGFRNGRLPLKMSERVRGIYDSARGRHRHGRRLLQTEESVLVSDIVVVSQDGSGNFTTINDAINVAPNNSVVTNGYFLIYITEGVYQEYVSIAKNKKFLMLVGDGINTTIITGDHNVADGSTTFNSATLAVVAPFFVAVNITFRNTAGPSKNQAVAMRSGADMSTFYSCSFEGYQDTLYTHSLRQFYRECDIYGTVDFIFGNAAVVVQNCNLYPRLPKSGQFNAITAQGRTDPNQNTGTSIHNCTVRPADDLAPFTGTVKTYLGRPWKEYSRTVYLQSFLDSFINPAGWHEWSGDFALTTLYYAEYANTGPGSNTANRVTWAGYQLNFNATDAAGFTVSNFLQAEDWLTPTGVPFNSGLLP</sequence>
<keyword evidence="12" id="KW-0325">Glycoprotein</keyword>
<feature type="chain" id="PRO_5041775188" description="Pectinesterase" evidence="17">
    <location>
        <begin position="25"/>
        <end position="565"/>
    </location>
</feature>
<evidence type="ECO:0000256" key="15">
    <source>
        <dbReference type="ARBA" id="ARBA00057335"/>
    </source>
</evidence>